<dbReference type="PROSITE" id="PS00134">
    <property type="entry name" value="TRYPSIN_HIS"/>
    <property type="match status" value="1"/>
</dbReference>
<name>A0A8K0GLL2_IGNLU</name>
<dbReference type="InterPro" id="IPR001254">
    <property type="entry name" value="Trypsin_dom"/>
</dbReference>
<evidence type="ECO:0000256" key="4">
    <source>
        <dbReference type="ARBA" id="ARBA00023157"/>
    </source>
</evidence>
<dbReference type="GO" id="GO:0004252">
    <property type="term" value="F:serine-type endopeptidase activity"/>
    <property type="evidence" value="ECO:0007669"/>
    <property type="project" value="InterPro"/>
</dbReference>
<dbReference type="Pfam" id="PF00089">
    <property type="entry name" value="Trypsin"/>
    <property type="match status" value="1"/>
</dbReference>
<evidence type="ECO:0000256" key="5">
    <source>
        <dbReference type="ARBA" id="ARBA00024195"/>
    </source>
</evidence>
<dbReference type="Proteomes" id="UP000801492">
    <property type="component" value="Unassembled WGS sequence"/>
</dbReference>
<gene>
    <name evidence="8" type="ORF">ILUMI_00086</name>
</gene>
<evidence type="ECO:0000256" key="6">
    <source>
        <dbReference type="SAM" id="Phobius"/>
    </source>
</evidence>
<dbReference type="SMART" id="SM00020">
    <property type="entry name" value="Tryp_SPc"/>
    <property type="match status" value="1"/>
</dbReference>
<comment type="similarity">
    <text evidence="5">Belongs to the peptidase S1 family. CLIP subfamily.</text>
</comment>
<dbReference type="InterPro" id="IPR009003">
    <property type="entry name" value="Peptidase_S1_PA"/>
</dbReference>
<evidence type="ECO:0000256" key="1">
    <source>
        <dbReference type="ARBA" id="ARBA00022670"/>
    </source>
</evidence>
<comment type="caution">
    <text evidence="8">The sequence shown here is derived from an EMBL/GenBank/DDBJ whole genome shotgun (WGS) entry which is preliminary data.</text>
</comment>
<keyword evidence="4" id="KW-1015">Disulfide bond</keyword>
<dbReference type="PROSITE" id="PS50240">
    <property type="entry name" value="TRYPSIN_DOM"/>
    <property type="match status" value="1"/>
</dbReference>
<dbReference type="PANTHER" id="PTHR24276">
    <property type="entry name" value="POLYSERASE-RELATED"/>
    <property type="match status" value="1"/>
</dbReference>
<keyword evidence="6" id="KW-1133">Transmembrane helix</keyword>
<evidence type="ECO:0000259" key="7">
    <source>
        <dbReference type="PROSITE" id="PS50240"/>
    </source>
</evidence>
<dbReference type="InterPro" id="IPR050430">
    <property type="entry name" value="Peptidase_S1"/>
</dbReference>
<evidence type="ECO:0000313" key="8">
    <source>
        <dbReference type="EMBL" id="KAF2906087.1"/>
    </source>
</evidence>
<dbReference type="PANTHER" id="PTHR24276:SF91">
    <property type="entry name" value="AT26814P-RELATED"/>
    <property type="match status" value="1"/>
</dbReference>
<dbReference type="PRINTS" id="PR00722">
    <property type="entry name" value="CHYMOTRYPSIN"/>
</dbReference>
<dbReference type="OrthoDB" id="6676947at2759"/>
<sequence>MVKCNLLIIGVSFIIFNTLLLMLVFVMGFSKVACPSTNTKLNERIVGGRAVELDRFLYISGIIILGYASPVLQCGGAIVSANWVISASHCIVLLNESNVPLSKIYISSGNKEWQKGKFHKVLKMLQNQYYDHSTLTNDLALFKVKEPFNRGTEAPIKLAGPNYKYVVNSTATVIGWGFNESKIIQKSLFVVDVLIFSPEFCDQMWEEGAVTVDMFCAGTYTGGKDACQFDSGGPIVQHDILIGIVSWGGECGDKDRPGVYARISYFIPWLEEVEVTEHLRIGYHIQDDNV</sequence>
<keyword evidence="3" id="KW-0720">Serine protease</keyword>
<dbReference type="CDD" id="cd00190">
    <property type="entry name" value="Tryp_SPc"/>
    <property type="match status" value="1"/>
</dbReference>
<proteinExistence type="inferred from homology"/>
<dbReference type="InterPro" id="IPR001314">
    <property type="entry name" value="Peptidase_S1A"/>
</dbReference>
<dbReference type="FunFam" id="2.40.10.10:FF:000002">
    <property type="entry name" value="Transmembrane protease serine"/>
    <property type="match status" value="1"/>
</dbReference>
<reference evidence="8" key="1">
    <citation type="submission" date="2019-08" db="EMBL/GenBank/DDBJ databases">
        <title>The genome of the North American firefly Photinus pyralis.</title>
        <authorList>
            <consortium name="Photinus pyralis genome working group"/>
            <person name="Fallon T.R."/>
            <person name="Sander Lower S.E."/>
            <person name="Weng J.-K."/>
        </authorList>
    </citation>
    <scope>NUCLEOTIDE SEQUENCE</scope>
    <source>
        <strain evidence="8">TRF0915ILg1</strain>
        <tissue evidence="8">Whole body</tissue>
    </source>
</reference>
<keyword evidence="2" id="KW-0378">Hydrolase</keyword>
<organism evidence="8 9">
    <name type="scientific">Ignelater luminosus</name>
    <name type="common">Cucubano</name>
    <name type="synonym">Pyrophorus luminosus</name>
    <dbReference type="NCBI Taxonomy" id="2038154"/>
    <lineage>
        <taxon>Eukaryota</taxon>
        <taxon>Metazoa</taxon>
        <taxon>Ecdysozoa</taxon>
        <taxon>Arthropoda</taxon>
        <taxon>Hexapoda</taxon>
        <taxon>Insecta</taxon>
        <taxon>Pterygota</taxon>
        <taxon>Neoptera</taxon>
        <taxon>Endopterygota</taxon>
        <taxon>Coleoptera</taxon>
        <taxon>Polyphaga</taxon>
        <taxon>Elateriformia</taxon>
        <taxon>Elateroidea</taxon>
        <taxon>Elateridae</taxon>
        <taxon>Agrypninae</taxon>
        <taxon>Pyrophorini</taxon>
        <taxon>Ignelater</taxon>
    </lineage>
</organism>
<keyword evidence="6" id="KW-0812">Transmembrane</keyword>
<feature type="domain" description="Peptidase S1" evidence="7">
    <location>
        <begin position="45"/>
        <end position="275"/>
    </location>
</feature>
<protein>
    <recommendedName>
        <fullName evidence="7">Peptidase S1 domain-containing protein</fullName>
    </recommendedName>
</protein>
<dbReference type="InterPro" id="IPR043504">
    <property type="entry name" value="Peptidase_S1_PA_chymotrypsin"/>
</dbReference>
<dbReference type="GO" id="GO:0006508">
    <property type="term" value="P:proteolysis"/>
    <property type="evidence" value="ECO:0007669"/>
    <property type="project" value="UniProtKB-KW"/>
</dbReference>
<evidence type="ECO:0000256" key="3">
    <source>
        <dbReference type="ARBA" id="ARBA00022825"/>
    </source>
</evidence>
<accession>A0A8K0GLL2</accession>
<evidence type="ECO:0000313" key="9">
    <source>
        <dbReference type="Proteomes" id="UP000801492"/>
    </source>
</evidence>
<evidence type="ECO:0000256" key="2">
    <source>
        <dbReference type="ARBA" id="ARBA00022801"/>
    </source>
</evidence>
<dbReference type="InterPro" id="IPR018114">
    <property type="entry name" value="TRYPSIN_HIS"/>
</dbReference>
<dbReference type="SUPFAM" id="SSF50494">
    <property type="entry name" value="Trypsin-like serine proteases"/>
    <property type="match status" value="1"/>
</dbReference>
<dbReference type="AlphaFoldDB" id="A0A8K0GLL2"/>
<keyword evidence="9" id="KW-1185">Reference proteome</keyword>
<dbReference type="EMBL" id="VTPC01000024">
    <property type="protein sequence ID" value="KAF2906087.1"/>
    <property type="molecule type" value="Genomic_DNA"/>
</dbReference>
<feature type="transmembrane region" description="Helical" evidence="6">
    <location>
        <begin position="7"/>
        <end position="29"/>
    </location>
</feature>
<dbReference type="Gene3D" id="2.40.10.10">
    <property type="entry name" value="Trypsin-like serine proteases"/>
    <property type="match status" value="1"/>
</dbReference>
<keyword evidence="1" id="KW-0645">Protease</keyword>
<keyword evidence="6" id="KW-0472">Membrane</keyword>